<dbReference type="AlphaFoldDB" id="A0A0P1APE7"/>
<evidence type="ECO:0000313" key="4">
    <source>
        <dbReference type="Proteomes" id="UP000054928"/>
    </source>
</evidence>
<dbReference type="RefSeq" id="XP_024579555.1">
    <property type="nucleotide sequence ID" value="XM_024729150.1"/>
</dbReference>
<dbReference type="GeneID" id="36408455"/>
<evidence type="ECO:0000313" key="3">
    <source>
        <dbReference type="EMBL" id="CEG43186.1"/>
    </source>
</evidence>
<dbReference type="Proteomes" id="UP000054928">
    <property type="component" value="Unassembled WGS sequence"/>
</dbReference>
<dbReference type="EMBL" id="CCYD01000653">
    <property type="protein sequence ID" value="CEG43186.1"/>
    <property type="molecule type" value="Genomic_DNA"/>
</dbReference>
<feature type="region of interest" description="Disordered" evidence="1">
    <location>
        <begin position="182"/>
        <end position="207"/>
    </location>
</feature>
<organism evidence="3 4">
    <name type="scientific">Plasmopara halstedii</name>
    <name type="common">Downy mildew of sunflower</name>
    <dbReference type="NCBI Taxonomy" id="4781"/>
    <lineage>
        <taxon>Eukaryota</taxon>
        <taxon>Sar</taxon>
        <taxon>Stramenopiles</taxon>
        <taxon>Oomycota</taxon>
        <taxon>Peronosporomycetes</taxon>
        <taxon>Peronosporales</taxon>
        <taxon>Peronosporaceae</taxon>
        <taxon>Plasmopara</taxon>
    </lineage>
</organism>
<evidence type="ECO:0000256" key="1">
    <source>
        <dbReference type="SAM" id="MobiDB-lite"/>
    </source>
</evidence>
<sequence length="207" mass="22699">MPRFQRVGAQFIVFVAFEVSQYAADVSTQSSPDPSVMPFQSVDAGSVSAGCVLCRDSGNCSIAMNNTSSGVFCGDLLYSTDTQPCCCPYFIDCRVTSKSSSCDCGFTMRHERLSAAESPFESTQEVFENKNPELNDPVIEEMSISTEILIHISAYLAFFVFAIEDVNLKLLRLRQRFSMQRCNPQSSTGTGDDLPLLESESSATIPK</sequence>
<keyword evidence="4" id="KW-1185">Reference proteome</keyword>
<feature type="signal peptide" evidence="2">
    <location>
        <begin position="1"/>
        <end position="23"/>
    </location>
</feature>
<feature type="chain" id="PRO_5006058812" evidence="2">
    <location>
        <begin position="24"/>
        <end position="207"/>
    </location>
</feature>
<evidence type="ECO:0000256" key="2">
    <source>
        <dbReference type="SAM" id="SignalP"/>
    </source>
</evidence>
<keyword evidence="2" id="KW-0732">Signal</keyword>
<reference evidence="4" key="1">
    <citation type="submission" date="2014-09" db="EMBL/GenBank/DDBJ databases">
        <authorList>
            <person name="Sharma Rahul"/>
            <person name="Thines Marco"/>
        </authorList>
    </citation>
    <scope>NUCLEOTIDE SEQUENCE [LARGE SCALE GENOMIC DNA]</scope>
</reference>
<dbReference type="OrthoDB" id="127752at2759"/>
<proteinExistence type="predicted"/>
<protein>
    <submittedName>
        <fullName evidence="3">Uncharacterized protein</fullName>
    </submittedName>
</protein>
<accession>A0A0P1APE7</accession>
<name>A0A0P1APE7_PLAHL</name>